<proteinExistence type="predicted"/>
<evidence type="ECO:0000313" key="2">
    <source>
        <dbReference type="Proteomes" id="UP000005951"/>
    </source>
</evidence>
<evidence type="ECO:0000313" key="1">
    <source>
        <dbReference type="EMBL" id="EKT82649.1"/>
    </source>
</evidence>
<protein>
    <submittedName>
        <fullName evidence="1">Uncharacterized protein</fullName>
    </submittedName>
</protein>
<reference evidence="1 2" key="1">
    <citation type="journal article" date="2013" name="Genome Announc.">
        <title>Draft Genome Sequence of Rhodococcus opacus Strain M213 Shows a Diverse Catabolic Potential.</title>
        <authorList>
            <person name="Pathak A."/>
            <person name="Green S.J."/>
            <person name="Ogram A."/>
            <person name="Chauhan A."/>
        </authorList>
    </citation>
    <scope>NUCLEOTIDE SEQUENCE [LARGE SCALE GENOMIC DNA]</scope>
    <source>
        <strain evidence="1 2">M213</strain>
    </source>
</reference>
<name>K8XMK8_RHOOP</name>
<gene>
    <name evidence="1" type="ORF">WSS_A10487</name>
</gene>
<sequence>MSKDFPRFAGFYDERVVPTGSGTVVVSVTGSVTVLPGQGAPWAPDGIVAPAAPGVYAVSSPDLRKFSPGETTDRMCGSLLEVVSFVFVFPTLANRWLRAFGRPPQELS</sequence>
<dbReference type="Proteomes" id="UP000005951">
    <property type="component" value="Unassembled WGS sequence"/>
</dbReference>
<organism evidence="1 2">
    <name type="scientific">Rhodococcus opacus M213</name>
    <dbReference type="NCBI Taxonomy" id="1129896"/>
    <lineage>
        <taxon>Bacteria</taxon>
        <taxon>Bacillati</taxon>
        <taxon>Actinomycetota</taxon>
        <taxon>Actinomycetes</taxon>
        <taxon>Mycobacteriales</taxon>
        <taxon>Nocardiaceae</taxon>
        <taxon>Rhodococcus</taxon>
    </lineage>
</organism>
<accession>K8XMK8</accession>
<comment type="caution">
    <text evidence="1">The sequence shown here is derived from an EMBL/GenBank/DDBJ whole genome shotgun (WGS) entry which is preliminary data.</text>
</comment>
<dbReference type="AlphaFoldDB" id="K8XMK8"/>
<dbReference type="EMBL" id="AJYC02000030">
    <property type="protein sequence ID" value="EKT82649.1"/>
    <property type="molecule type" value="Genomic_DNA"/>
</dbReference>